<organism evidence="1 2">
    <name type="scientific">Rubus argutus</name>
    <name type="common">Southern blackberry</name>
    <dbReference type="NCBI Taxonomy" id="59490"/>
    <lineage>
        <taxon>Eukaryota</taxon>
        <taxon>Viridiplantae</taxon>
        <taxon>Streptophyta</taxon>
        <taxon>Embryophyta</taxon>
        <taxon>Tracheophyta</taxon>
        <taxon>Spermatophyta</taxon>
        <taxon>Magnoliopsida</taxon>
        <taxon>eudicotyledons</taxon>
        <taxon>Gunneridae</taxon>
        <taxon>Pentapetalae</taxon>
        <taxon>rosids</taxon>
        <taxon>fabids</taxon>
        <taxon>Rosales</taxon>
        <taxon>Rosaceae</taxon>
        <taxon>Rosoideae</taxon>
        <taxon>Rosoideae incertae sedis</taxon>
        <taxon>Rubus</taxon>
    </lineage>
</organism>
<keyword evidence="2" id="KW-1185">Reference proteome</keyword>
<evidence type="ECO:0000313" key="2">
    <source>
        <dbReference type="Proteomes" id="UP001457282"/>
    </source>
</evidence>
<sequence>MARPWDAVIGRASVDCVSISEVYRHGLGRKFGGWEVTNGGGRGFGERILMHLPSGYLGGWLNGLLGDLFQSWSGLAW</sequence>
<gene>
    <name evidence="1" type="ORF">M0R45_029860</name>
</gene>
<dbReference type="AlphaFoldDB" id="A0AAW1WBJ0"/>
<reference evidence="1 2" key="1">
    <citation type="journal article" date="2023" name="G3 (Bethesda)">
        <title>A chromosome-length genome assembly and annotation of blackberry (Rubus argutus, cv. 'Hillquist').</title>
        <authorList>
            <person name="Bruna T."/>
            <person name="Aryal R."/>
            <person name="Dudchenko O."/>
            <person name="Sargent D.J."/>
            <person name="Mead D."/>
            <person name="Buti M."/>
            <person name="Cavallini A."/>
            <person name="Hytonen T."/>
            <person name="Andres J."/>
            <person name="Pham M."/>
            <person name="Weisz D."/>
            <person name="Mascagni F."/>
            <person name="Usai G."/>
            <person name="Natali L."/>
            <person name="Bassil N."/>
            <person name="Fernandez G.E."/>
            <person name="Lomsadze A."/>
            <person name="Armour M."/>
            <person name="Olukolu B."/>
            <person name="Poorten T."/>
            <person name="Britton C."/>
            <person name="Davik J."/>
            <person name="Ashrafi H."/>
            <person name="Aiden E.L."/>
            <person name="Borodovsky M."/>
            <person name="Worthington M."/>
        </authorList>
    </citation>
    <scope>NUCLEOTIDE SEQUENCE [LARGE SCALE GENOMIC DNA]</scope>
    <source>
        <strain evidence="1">PI 553951</strain>
    </source>
</reference>
<accession>A0AAW1WBJ0</accession>
<evidence type="ECO:0000313" key="1">
    <source>
        <dbReference type="EMBL" id="KAK9921349.1"/>
    </source>
</evidence>
<dbReference type="Proteomes" id="UP001457282">
    <property type="component" value="Unassembled WGS sequence"/>
</dbReference>
<comment type="caution">
    <text evidence="1">The sequence shown here is derived from an EMBL/GenBank/DDBJ whole genome shotgun (WGS) entry which is preliminary data.</text>
</comment>
<protein>
    <submittedName>
        <fullName evidence="1">Uncharacterized protein</fullName>
    </submittedName>
</protein>
<name>A0AAW1WBJ0_RUBAR</name>
<dbReference type="EMBL" id="JBEDUW010000006">
    <property type="protein sequence ID" value="KAK9921349.1"/>
    <property type="molecule type" value="Genomic_DNA"/>
</dbReference>
<proteinExistence type="predicted"/>